<dbReference type="Proteomes" id="UP000249264">
    <property type="component" value="Chromosome 1"/>
</dbReference>
<evidence type="ECO:0000313" key="1">
    <source>
        <dbReference type="EMBL" id="SQI00438.1"/>
    </source>
</evidence>
<gene>
    <name evidence="1" type="ORF">NCTC10288_01750</name>
</gene>
<dbReference type="KEGG" id="cmin:NCTC10288_01750"/>
<dbReference type="AlphaFoldDB" id="A0A2X4RNB2"/>
<sequence>MCSYWKGFESSYDQSVPLATKIITSEDDLTFL</sequence>
<protein>
    <submittedName>
        <fullName evidence="1">Uncharacterized protein</fullName>
    </submittedName>
</protein>
<reference evidence="1 2" key="1">
    <citation type="submission" date="2018-06" db="EMBL/GenBank/DDBJ databases">
        <authorList>
            <consortium name="Pathogen Informatics"/>
            <person name="Doyle S."/>
        </authorList>
    </citation>
    <scope>NUCLEOTIDE SEQUENCE [LARGE SCALE GENOMIC DNA]</scope>
    <source>
        <strain evidence="1 2">NCTC10288</strain>
    </source>
</reference>
<organism evidence="1 2">
    <name type="scientific">Corynebacterium minutissimum</name>
    <dbReference type="NCBI Taxonomy" id="38301"/>
    <lineage>
        <taxon>Bacteria</taxon>
        <taxon>Bacillati</taxon>
        <taxon>Actinomycetota</taxon>
        <taxon>Actinomycetes</taxon>
        <taxon>Mycobacteriales</taxon>
        <taxon>Corynebacteriaceae</taxon>
        <taxon>Corynebacterium</taxon>
    </lineage>
</organism>
<evidence type="ECO:0000313" key="2">
    <source>
        <dbReference type="Proteomes" id="UP000249264"/>
    </source>
</evidence>
<name>A0A2X4RNB2_9CORY</name>
<dbReference type="EMBL" id="LS483460">
    <property type="protein sequence ID" value="SQI00438.1"/>
    <property type="molecule type" value="Genomic_DNA"/>
</dbReference>
<proteinExistence type="predicted"/>
<accession>A0A2X4RNB2</accession>